<dbReference type="Gene3D" id="3.40.50.2000">
    <property type="entry name" value="Glycogen Phosphorylase B"/>
    <property type="match status" value="2"/>
</dbReference>
<dbReference type="Pfam" id="PF13439">
    <property type="entry name" value="Glyco_transf_4"/>
    <property type="match status" value="1"/>
</dbReference>
<evidence type="ECO:0000256" key="1">
    <source>
        <dbReference type="ARBA" id="ARBA00022676"/>
    </source>
</evidence>
<accession>A0A4R6UNW2</accession>
<dbReference type="AlphaFoldDB" id="A0A4R6UNW2"/>
<evidence type="ECO:0000256" key="2">
    <source>
        <dbReference type="ARBA" id="ARBA00022679"/>
    </source>
</evidence>
<feature type="domain" description="Glycosyltransferase subfamily 4-like N-terminal" evidence="4">
    <location>
        <begin position="13"/>
        <end position="175"/>
    </location>
</feature>
<keyword evidence="6" id="KW-1185">Reference proteome</keyword>
<evidence type="ECO:0000313" key="5">
    <source>
        <dbReference type="EMBL" id="TDQ48858.1"/>
    </source>
</evidence>
<dbReference type="Proteomes" id="UP000295705">
    <property type="component" value="Unassembled WGS sequence"/>
</dbReference>
<dbReference type="PANTHER" id="PTHR12526">
    <property type="entry name" value="GLYCOSYLTRANSFERASE"/>
    <property type="match status" value="1"/>
</dbReference>
<evidence type="ECO:0000256" key="3">
    <source>
        <dbReference type="SAM" id="MobiDB-lite"/>
    </source>
</evidence>
<feature type="region of interest" description="Disordered" evidence="3">
    <location>
        <begin position="372"/>
        <end position="391"/>
    </location>
</feature>
<comment type="caution">
    <text evidence="5">The sequence shown here is derived from an EMBL/GenBank/DDBJ whole genome shotgun (WGS) entry which is preliminary data.</text>
</comment>
<protein>
    <submittedName>
        <fullName evidence="5">Glycosyltransferase involved in cell wall biosynthesis</fullName>
    </submittedName>
</protein>
<keyword evidence="1" id="KW-0328">Glycosyltransferase</keyword>
<sequence length="391" mass="42187">MKVVSVMTTHAAGGAEFASIEMLDALAEDGHETVVLTNRPDLGRGTRVTVRSVDLGPKLSVRSWRALVLKAPKIVLELREALRREAPFDVLLVHYKKEQLLAALLPRRVAPRIVWAEWGPVPYPLRRGLPRLLYLAAARRAAAVLAISEGTRQSVTDVGVPAEKVTVVPNVMRTDELGFTAAGRARVRLGLGIPDDAFVVGCVSRFHPKKRNDVVVDAVAALDDPRVHLLLAGDGETEFDLRARGRVLGERLHIVPTPGDDVADVLSATDVSVFCPSPTEGAPRAVILAMLAGRACVSTGREGVHDLIPQDGGRICSPENDVEALRGVLAEYRDDLDLRERHGARVAAIAHETYERRAVARRAAALLGQDRGPLVTTRATGSNNTEEVHGG</sequence>
<proteinExistence type="predicted"/>
<dbReference type="InterPro" id="IPR028098">
    <property type="entry name" value="Glyco_trans_4-like_N"/>
</dbReference>
<dbReference type="Pfam" id="PF13692">
    <property type="entry name" value="Glyco_trans_1_4"/>
    <property type="match status" value="1"/>
</dbReference>
<dbReference type="EMBL" id="SNYO01000011">
    <property type="protein sequence ID" value="TDQ48858.1"/>
    <property type="molecule type" value="Genomic_DNA"/>
</dbReference>
<dbReference type="SUPFAM" id="SSF53756">
    <property type="entry name" value="UDP-Glycosyltransferase/glycogen phosphorylase"/>
    <property type="match status" value="1"/>
</dbReference>
<name>A0A4R6UNW2_9PSEU</name>
<dbReference type="CDD" id="cd03801">
    <property type="entry name" value="GT4_PimA-like"/>
    <property type="match status" value="1"/>
</dbReference>
<keyword evidence="2 5" id="KW-0808">Transferase</keyword>
<reference evidence="5 6" key="1">
    <citation type="submission" date="2019-03" db="EMBL/GenBank/DDBJ databases">
        <title>Genomic Encyclopedia of Type Strains, Phase IV (KMG-IV): sequencing the most valuable type-strain genomes for metagenomic binning, comparative biology and taxonomic classification.</title>
        <authorList>
            <person name="Goeker M."/>
        </authorList>
    </citation>
    <scope>NUCLEOTIDE SEQUENCE [LARGE SCALE GENOMIC DNA]</scope>
    <source>
        <strain evidence="5 6">DSM 45775</strain>
    </source>
</reference>
<organism evidence="5 6">
    <name type="scientific">Actinomycetospora succinea</name>
    <dbReference type="NCBI Taxonomy" id="663603"/>
    <lineage>
        <taxon>Bacteria</taxon>
        <taxon>Bacillati</taxon>
        <taxon>Actinomycetota</taxon>
        <taxon>Actinomycetes</taxon>
        <taxon>Pseudonocardiales</taxon>
        <taxon>Pseudonocardiaceae</taxon>
        <taxon>Actinomycetospora</taxon>
    </lineage>
</organism>
<evidence type="ECO:0000313" key="6">
    <source>
        <dbReference type="Proteomes" id="UP000295705"/>
    </source>
</evidence>
<dbReference type="PANTHER" id="PTHR12526:SF510">
    <property type="entry name" value="D-INOSITOL 3-PHOSPHATE GLYCOSYLTRANSFERASE"/>
    <property type="match status" value="1"/>
</dbReference>
<gene>
    <name evidence="5" type="ORF">EV188_11128</name>
</gene>
<evidence type="ECO:0000259" key="4">
    <source>
        <dbReference type="Pfam" id="PF13439"/>
    </source>
</evidence>
<dbReference type="GO" id="GO:0016757">
    <property type="term" value="F:glycosyltransferase activity"/>
    <property type="evidence" value="ECO:0007669"/>
    <property type="project" value="UniProtKB-KW"/>
</dbReference>